<accession>A0A3A8I3U1</accession>
<keyword evidence="3" id="KW-1185">Reference proteome</keyword>
<dbReference type="RefSeq" id="WP_120544935.1">
    <property type="nucleotide sequence ID" value="NZ_RAVZ01000371.1"/>
</dbReference>
<dbReference type="OrthoDB" id="5509251at2"/>
<dbReference type="Proteomes" id="UP000268094">
    <property type="component" value="Unassembled WGS sequence"/>
</dbReference>
<gene>
    <name evidence="2" type="ORF">D7V88_34965</name>
</gene>
<proteinExistence type="predicted"/>
<organism evidence="2 3">
    <name type="scientific">Corallococcus terminator</name>
    <dbReference type="NCBI Taxonomy" id="2316733"/>
    <lineage>
        <taxon>Bacteria</taxon>
        <taxon>Pseudomonadati</taxon>
        <taxon>Myxococcota</taxon>
        <taxon>Myxococcia</taxon>
        <taxon>Myxococcales</taxon>
        <taxon>Cystobacterineae</taxon>
        <taxon>Myxococcaceae</taxon>
        <taxon>Corallococcus</taxon>
    </lineage>
</organism>
<dbReference type="AlphaFoldDB" id="A0A3A8I3U1"/>
<protein>
    <recommendedName>
        <fullName evidence="1">Immunity MXAN-0049 protein domain-containing protein</fullName>
    </recommendedName>
</protein>
<sequence length="190" mass="21264">MPRHFFELEFDVDVPGRWYLREPTNFEGQVVPDIWAFVYGRAVADPGKLRVPLSRPGKPLDFDKTTVAGTPIVSGRVADVFRELAPNDVQLFPVDVQGQSEPYCLLNVTRVIRCIDDAACEEARLWTPQDGRPDRSGEYHVVSGLRIDPLAVNDEVVFRPWGYLLPIIVDGEVKAAMERTGIVGGRFIAV</sequence>
<feature type="domain" description="Immunity MXAN-0049 protein" evidence="1">
    <location>
        <begin position="49"/>
        <end position="189"/>
    </location>
</feature>
<evidence type="ECO:0000313" key="2">
    <source>
        <dbReference type="EMBL" id="RKG74404.1"/>
    </source>
</evidence>
<reference evidence="3" key="1">
    <citation type="submission" date="2018-09" db="EMBL/GenBank/DDBJ databases">
        <authorList>
            <person name="Livingstone P.G."/>
            <person name="Whitworth D.E."/>
        </authorList>
    </citation>
    <scope>NUCLEOTIDE SEQUENCE [LARGE SCALE GENOMIC DNA]</scope>
    <source>
        <strain evidence="3">CA054A</strain>
    </source>
</reference>
<comment type="caution">
    <text evidence="2">The sequence shown here is derived from an EMBL/GenBank/DDBJ whole genome shotgun (WGS) entry which is preliminary data.</text>
</comment>
<evidence type="ECO:0000313" key="3">
    <source>
        <dbReference type="Proteomes" id="UP000268094"/>
    </source>
</evidence>
<dbReference type="EMBL" id="RAVZ01000371">
    <property type="protein sequence ID" value="RKG74404.1"/>
    <property type="molecule type" value="Genomic_DNA"/>
</dbReference>
<dbReference type="Pfam" id="PF07791">
    <property type="entry name" value="Imm11"/>
    <property type="match status" value="1"/>
</dbReference>
<evidence type="ECO:0000259" key="1">
    <source>
        <dbReference type="Pfam" id="PF07791"/>
    </source>
</evidence>
<dbReference type="InterPro" id="IPR012433">
    <property type="entry name" value="Imm11"/>
</dbReference>
<name>A0A3A8I3U1_9BACT</name>